<reference evidence="1 2" key="1">
    <citation type="submission" date="2020-05" db="EMBL/GenBank/DDBJ databases">
        <title>Identification and distribution of gene clusters putatively required for synthesis of sphingolipid metabolism inhibitors in phylogenetically diverse species of the filamentous fungus Fusarium.</title>
        <authorList>
            <person name="Kim H.-S."/>
            <person name="Busman M."/>
            <person name="Brown D.W."/>
            <person name="Divon H."/>
            <person name="Uhlig S."/>
            <person name="Proctor R.H."/>
        </authorList>
    </citation>
    <scope>NUCLEOTIDE SEQUENCE [LARGE SCALE GENOMIC DNA]</scope>
    <source>
        <strain evidence="1 2">NRRL 53147</strain>
    </source>
</reference>
<proteinExistence type="predicted"/>
<comment type="caution">
    <text evidence="1">The sequence shown here is derived from an EMBL/GenBank/DDBJ whole genome shotgun (WGS) entry which is preliminary data.</text>
</comment>
<gene>
    <name evidence="1" type="ORF">FMEXI_1087</name>
</gene>
<dbReference type="AlphaFoldDB" id="A0A8H5N9D0"/>
<protein>
    <submittedName>
        <fullName evidence="1">Uncharacterized protein</fullName>
    </submittedName>
</protein>
<evidence type="ECO:0000313" key="2">
    <source>
        <dbReference type="Proteomes" id="UP000522262"/>
    </source>
</evidence>
<accession>A0A8H5N9D0</accession>
<keyword evidence="2" id="KW-1185">Reference proteome</keyword>
<dbReference type="Proteomes" id="UP000522262">
    <property type="component" value="Unassembled WGS sequence"/>
</dbReference>
<sequence length="274" mass="31043">MANEPDESSASTLNGSSSTAMYAIFNNVLQCHQRSKPEVDGRYFVTLLLEPRLFEDFRPLLNDLFHHYDYDTSGGIITTRVAPNTNSHDDYATELGLLFRKLIGDFLNMEPHYTRISAHQSQQSKVSEHSRRWEHLGGMRVRLKDPLAKKPGLVFLVGYSQNADTLEKIAKDYIVETKGAVTTVVCFDIKGNHGHSSVSLWRARWNLASETVEAVCDLEPAMFQDSDGKPVIGDKLLELRLAHILMENDTEECPLRPIRFYLHQLSFSLDMAKA</sequence>
<evidence type="ECO:0000313" key="1">
    <source>
        <dbReference type="EMBL" id="KAF5556615.1"/>
    </source>
</evidence>
<dbReference type="EMBL" id="JAAOAM010000025">
    <property type="protein sequence ID" value="KAF5556615.1"/>
    <property type="molecule type" value="Genomic_DNA"/>
</dbReference>
<name>A0A8H5N9D0_9HYPO</name>
<organism evidence="1 2">
    <name type="scientific">Fusarium mexicanum</name>
    <dbReference type="NCBI Taxonomy" id="751941"/>
    <lineage>
        <taxon>Eukaryota</taxon>
        <taxon>Fungi</taxon>
        <taxon>Dikarya</taxon>
        <taxon>Ascomycota</taxon>
        <taxon>Pezizomycotina</taxon>
        <taxon>Sordariomycetes</taxon>
        <taxon>Hypocreomycetidae</taxon>
        <taxon>Hypocreales</taxon>
        <taxon>Nectriaceae</taxon>
        <taxon>Fusarium</taxon>
        <taxon>Fusarium fujikuroi species complex</taxon>
    </lineage>
</organism>